<comment type="caution">
    <text evidence="2">The sequence shown here is derived from an EMBL/GenBank/DDBJ whole genome shotgun (WGS) entry which is preliminary data.</text>
</comment>
<feature type="compositionally biased region" description="Basic residues" evidence="1">
    <location>
        <begin position="156"/>
        <end position="169"/>
    </location>
</feature>
<sequence>MGERQGTPWIGRQSMQGNTQTTMHTLIHTPKGNLERPINLTGMSLDCGRKPEYPVRTHTCTGRTCKLHAERPLHGNRTKDLLAARQQCYQLRHRAAQIQHMISWMDRLEDDDEIFLADVLLEECGNQTKESAAGCETGPGDVIWLEEDQEGQPLPKRSRTVLKRKRRLPHPGSTRPLGMSCQRTTLISLEGKAKL</sequence>
<dbReference type="Proteomes" id="UP001345963">
    <property type="component" value="Unassembled WGS sequence"/>
</dbReference>
<feature type="region of interest" description="Disordered" evidence="1">
    <location>
        <begin position="149"/>
        <end position="180"/>
    </location>
</feature>
<name>A0ABU7AWI3_9TELE</name>
<evidence type="ECO:0000313" key="2">
    <source>
        <dbReference type="EMBL" id="MED6242433.1"/>
    </source>
</evidence>
<protein>
    <submittedName>
        <fullName evidence="2">Uncharacterized protein</fullName>
    </submittedName>
</protein>
<organism evidence="2 3">
    <name type="scientific">Ataeniobius toweri</name>
    <dbReference type="NCBI Taxonomy" id="208326"/>
    <lineage>
        <taxon>Eukaryota</taxon>
        <taxon>Metazoa</taxon>
        <taxon>Chordata</taxon>
        <taxon>Craniata</taxon>
        <taxon>Vertebrata</taxon>
        <taxon>Euteleostomi</taxon>
        <taxon>Actinopterygii</taxon>
        <taxon>Neopterygii</taxon>
        <taxon>Teleostei</taxon>
        <taxon>Neoteleostei</taxon>
        <taxon>Acanthomorphata</taxon>
        <taxon>Ovalentaria</taxon>
        <taxon>Atherinomorphae</taxon>
        <taxon>Cyprinodontiformes</taxon>
        <taxon>Goodeidae</taxon>
        <taxon>Ataeniobius</taxon>
    </lineage>
</organism>
<dbReference type="EMBL" id="JAHUTI010031008">
    <property type="protein sequence ID" value="MED6242433.1"/>
    <property type="molecule type" value="Genomic_DNA"/>
</dbReference>
<evidence type="ECO:0000256" key="1">
    <source>
        <dbReference type="SAM" id="MobiDB-lite"/>
    </source>
</evidence>
<proteinExistence type="predicted"/>
<gene>
    <name evidence="2" type="ORF">ATANTOWER_004640</name>
</gene>
<reference evidence="2 3" key="1">
    <citation type="submission" date="2021-07" db="EMBL/GenBank/DDBJ databases">
        <authorList>
            <person name="Palmer J.M."/>
        </authorList>
    </citation>
    <scope>NUCLEOTIDE SEQUENCE [LARGE SCALE GENOMIC DNA]</scope>
    <source>
        <strain evidence="2 3">AT_MEX2019</strain>
        <tissue evidence="2">Muscle</tissue>
    </source>
</reference>
<accession>A0ABU7AWI3</accession>
<keyword evidence="3" id="KW-1185">Reference proteome</keyword>
<evidence type="ECO:0000313" key="3">
    <source>
        <dbReference type="Proteomes" id="UP001345963"/>
    </source>
</evidence>